<feature type="compositionally biased region" description="Low complexity" evidence="1">
    <location>
        <begin position="402"/>
        <end position="416"/>
    </location>
</feature>
<gene>
    <name evidence="3" type="ORF">I316_04555</name>
</gene>
<feature type="compositionally biased region" description="Polar residues" evidence="1">
    <location>
        <begin position="345"/>
        <end position="359"/>
    </location>
</feature>
<evidence type="ECO:0000256" key="2">
    <source>
        <dbReference type="SAM" id="Phobius"/>
    </source>
</evidence>
<protein>
    <submittedName>
        <fullName evidence="3">Uncharacterized protein</fullName>
    </submittedName>
</protein>
<proteinExistence type="predicted"/>
<feature type="region of interest" description="Disordered" evidence="1">
    <location>
        <begin position="330"/>
        <end position="359"/>
    </location>
</feature>
<reference evidence="4" key="2">
    <citation type="submission" date="2013-12" db="EMBL/GenBank/DDBJ databases">
        <title>Evolution of pathogenesis and genome organization in the Tremellales.</title>
        <authorList>
            <person name="Cuomo C."/>
            <person name="Litvintseva A."/>
            <person name="Heitman J."/>
            <person name="Chen Y."/>
            <person name="Sun S."/>
            <person name="Springer D."/>
            <person name="Dromer F."/>
            <person name="Young S."/>
            <person name="Zeng Q."/>
            <person name="Chapman S."/>
            <person name="Gujja S."/>
            <person name="Saif S."/>
            <person name="Birren B."/>
        </authorList>
    </citation>
    <scope>NUCLEOTIDE SEQUENCE [LARGE SCALE GENOMIC DNA]</scope>
    <source>
        <strain evidence="4">BCC8398</strain>
    </source>
</reference>
<reference evidence="3 4" key="1">
    <citation type="submission" date="2013-07" db="EMBL/GenBank/DDBJ databases">
        <title>The Genome Sequence of Cryptococcus heveanensis BCC8398.</title>
        <authorList>
            <consortium name="The Broad Institute Genome Sequencing Platform"/>
            <person name="Cuomo C."/>
            <person name="Litvintseva A."/>
            <person name="Chen Y."/>
            <person name="Heitman J."/>
            <person name="Sun S."/>
            <person name="Springer D."/>
            <person name="Dromer F."/>
            <person name="Young S.K."/>
            <person name="Zeng Q."/>
            <person name="Gargeya S."/>
            <person name="Fitzgerald M."/>
            <person name="Abouelleil A."/>
            <person name="Alvarado L."/>
            <person name="Berlin A.M."/>
            <person name="Chapman S.B."/>
            <person name="Dewar J."/>
            <person name="Goldberg J."/>
            <person name="Griggs A."/>
            <person name="Gujja S."/>
            <person name="Hansen M."/>
            <person name="Howarth C."/>
            <person name="Imamovic A."/>
            <person name="Larimer J."/>
            <person name="McCowan C."/>
            <person name="Murphy C."/>
            <person name="Pearson M."/>
            <person name="Priest M."/>
            <person name="Roberts A."/>
            <person name="Saif S."/>
            <person name="Shea T."/>
            <person name="Sykes S."/>
            <person name="Wortman J."/>
            <person name="Nusbaum C."/>
            <person name="Birren B."/>
        </authorList>
    </citation>
    <scope>NUCLEOTIDE SEQUENCE [LARGE SCALE GENOMIC DNA]</scope>
    <source>
        <strain evidence="3 4">BCC8398</strain>
    </source>
</reference>
<feature type="transmembrane region" description="Helical" evidence="2">
    <location>
        <begin position="168"/>
        <end position="190"/>
    </location>
</feature>
<dbReference type="STRING" id="1296120.A0A1B9GS47"/>
<feature type="transmembrane region" description="Helical" evidence="2">
    <location>
        <begin position="268"/>
        <end position="288"/>
    </location>
</feature>
<evidence type="ECO:0000256" key="1">
    <source>
        <dbReference type="SAM" id="MobiDB-lite"/>
    </source>
</evidence>
<dbReference type="PANTHER" id="PTHR40465">
    <property type="entry name" value="CHROMOSOME 1, WHOLE GENOME SHOTGUN SEQUENCE"/>
    <property type="match status" value="1"/>
</dbReference>
<dbReference type="Proteomes" id="UP000092666">
    <property type="component" value="Unassembled WGS sequence"/>
</dbReference>
<keyword evidence="2" id="KW-1133">Transmembrane helix</keyword>
<feature type="transmembrane region" description="Helical" evidence="2">
    <location>
        <begin position="300"/>
        <end position="319"/>
    </location>
</feature>
<evidence type="ECO:0000313" key="3">
    <source>
        <dbReference type="EMBL" id="OCF33843.1"/>
    </source>
</evidence>
<name>A0A1B9GS47_9TREE</name>
<dbReference type="PANTHER" id="PTHR40465:SF1">
    <property type="entry name" value="DUF6534 DOMAIN-CONTAINING PROTEIN"/>
    <property type="match status" value="1"/>
</dbReference>
<feature type="transmembrane region" description="Helical" evidence="2">
    <location>
        <begin position="57"/>
        <end position="80"/>
    </location>
</feature>
<sequence>MSPISYPQPIPPPHPFFSSNGFTPPLTFSHTPITHTHLRRGLSDMIYLFIKTSPRSLTFSSACAAAIEGLFLGVILVQTTRYLTSFSGSDPLWAVLGIVFGAMTLLAQFGLNLWQTYRLIDKAADELLEVIIGDIRSNMSVLVIVGILNFVAAGFFGRRAWNLAGRKMWLLVPLVIGIFSSLGLSLGVAIKGFMLPSLAGDIPSDVMAHRLIEYDAWRKVDNRLIIIWAAMALLQDILVCALMTVMLLKERDGIQKTERTLLRLLLKLTYETMAGPVVLNIVNVVVVTLQGATFAGYSRIVTWLLGPVYFSAILQSLNYRKDVQRILRVTPTPRSRSRNSKDRSTLQLQRVESPSIPLTSVDPTINLGTKEVDLSMSGGKRIRIPSSTTTMSARKSHEARKASAGGSASLTGSDSAYGGGLKKDGTRERALTIDSEVRSNMTTDIVLSGEKGV</sequence>
<feature type="region of interest" description="Disordered" evidence="1">
    <location>
        <begin position="378"/>
        <end position="427"/>
    </location>
</feature>
<organism evidence="3 4">
    <name type="scientific">Kwoniella heveanensis BCC8398</name>
    <dbReference type="NCBI Taxonomy" id="1296120"/>
    <lineage>
        <taxon>Eukaryota</taxon>
        <taxon>Fungi</taxon>
        <taxon>Dikarya</taxon>
        <taxon>Basidiomycota</taxon>
        <taxon>Agaricomycotina</taxon>
        <taxon>Tremellomycetes</taxon>
        <taxon>Tremellales</taxon>
        <taxon>Cryptococcaceae</taxon>
        <taxon>Kwoniella</taxon>
    </lineage>
</organism>
<feature type="transmembrane region" description="Helical" evidence="2">
    <location>
        <begin position="225"/>
        <end position="248"/>
    </location>
</feature>
<dbReference type="EMBL" id="KI669503">
    <property type="protein sequence ID" value="OCF33843.1"/>
    <property type="molecule type" value="Genomic_DNA"/>
</dbReference>
<feature type="transmembrane region" description="Helical" evidence="2">
    <location>
        <begin position="92"/>
        <end position="115"/>
    </location>
</feature>
<accession>A0A1B9GS47</accession>
<keyword evidence="2" id="KW-0472">Membrane</keyword>
<keyword evidence="4" id="KW-1185">Reference proteome</keyword>
<dbReference type="AlphaFoldDB" id="A0A1B9GS47"/>
<keyword evidence="2" id="KW-0812">Transmembrane</keyword>
<evidence type="ECO:0000313" key="4">
    <source>
        <dbReference type="Proteomes" id="UP000092666"/>
    </source>
</evidence>
<dbReference type="OrthoDB" id="2563298at2759"/>